<keyword evidence="4 7" id="KW-0812">Transmembrane</keyword>
<evidence type="ECO:0000256" key="4">
    <source>
        <dbReference type="ARBA" id="ARBA00022692"/>
    </source>
</evidence>
<comment type="subcellular location">
    <subcellularLocation>
        <location evidence="1 7">Cell membrane</location>
        <topology evidence="1 7">Multi-pass membrane protein</topology>
    </subcellularLocation>
</comment>
<evidence type="ECO:0000256" key="5">
    <source>
        <dbReference type="ARBA" id="ARBA00022989"/>
    </source>
</evidence>
<protein>
    <submittedName>
        <fullName evidence="9">Carbohydrate ABC transporter permease</fullName>
    </submittedName>
</protein>
<feature type="transmembrane region" description="Helical" evidence="7">
    <location>
        <begin position="234"/>
        <end position="256"/>
    </location>
</feature>
<sequence>MTVTQQNPHLSIVAAVADPRQERLLRDTSRFERLPHDVPTPASDQKLSGFASKPIKKIAGSVGLYAAVVVICIYSFFPIYWMIVSSLRAPQRLFLDTSLVFWPPDLSSYKSLLQLTNYTANFFNSALMAMATIVIATTLSAFIAYGATRLRFRGKTTLVASMLFAYMFPPLMLAIPMSTLFRMVGLSDSLWGLLIAHLAISLPLGVWLLWGFFKSMPFDLEEAAMVDGCSQFSAFIKVVLPLSAPGLITVGIFSFLLSWADYVFALILIMSDQNKTLPVALASMLGAQDLRWGEILAGASLIALPLFVVFTFCYRYFVAGLTAGALKG</sequence>
<dbReference type="GO" id="GO:0005886">
    <property type="term" value="C:plasma membrane"/>
    <property type="evidence" value="ECO:0007669"/>
    <property type="project" value="UniProtKB-SubCell"/>
</dbReference>
<evidence type="ECO:0000256" key="7">
    <source>
        <dbReference type="RuleBase" id="RU363032"/>
    </source>
</evidence>
<feature type="transmembrane region" description="Helical" evidence="7">
    <location>
        <begin position="62"/>
        <end position="83"/>
    </location>
</feature>
<evidence type="ECO:0000256" key="1">
    <source>
        <dbReference type="ARBA" id="ARBA00004651"/>
    </source>
</evidence>
<dbReference type="PROSITE" id="PS50928">
    <property type="entry name" value="ABC_TM1"/>
    <property type="match status" value="1"/>
</dbReference>
<evidence type="ECO:0000256" key="6">
    <source>
        <dbReference type="ARBA" id="ARBA00023136"/>
    </source>
</evidence>
<comment type="similarity">
    <text evidence="7">Belongs to the binding-protein-dependent transport system permease family.</text>
</comment>
<dbReference type="PANTHER" id="PTHR32243:SF18">
    <property type="entry name" value="INNER MEMBRANE ABC TRANSPORTER PERMEASE PROTEIN YCJP"/>
    <property type="match status" value="1"/>
</dbReference>
<dbReference type="Gene3D" id="1.10.3720.10">
    <property type="entry name" value="MetI-like"/>
    <property type="match status" value="1"/>
</dbReference>
<dbReference type="Pfam" id="PF00528">
    <property type="entry name" value="BPD_transp_1"/>
    <property type="match status" value="1"/>
</dbReference>
<name>A0A7C9RC66_9BRAD</name>
<gene>
    <name evidence="9" type="ORF">G4V63_00485</name>
</gene>
<evidence type="ECO:0000256" key="3">
    <source>
        <dbReference type="ARBA" id="ARBA00022475"/>
    </source>
</evidence>
<keyword evidence="2 7" id="KW-0813">Transport</keyword>
<evidence type="ECO:0000313" key="9">
    <source>
        <dbReference type="EMBL" id="NGX93765.1"/>
    </source>
</evidence>
<feature type="transmembrane region" description="Helical" evidence="7">
    <location>
        <begin position="190"/>
        <end position="213"/>
    </location>
</feature>
<dbReference type="InterPro" id="IPR035906">
    <property type="entry name" value="MetI-like_sf"/>
</dbReference>
<evidence type="ECO:0000256" key="2">
    <source>
        <dbReference type="ARBA" id="ARBA00022448"/>
    </source>
</evidence>
<keyword evidence="5 7" id="KW-1133">Transmembrane helix</keyword>
<comment type="caution">
    <text evidence="9">The sequence shown here is derived from an EMBL/GenBank/DDBJ whole genome shotgun (WGS) entry which is preliminary data.</text>
</comment>
<dbReference type="SUPFAM" id="SSF161098">
    <property type="entry name" value="MetI-like"/>
    <property type="match status" value="1"/>
</dbReference>
<dbReference type="Proteomes" id="UP000480266">
    <property type="component" value="Unassembled WGS sequence"/>
</dbReference>
<feature type="transmembrane region" description="Helical" evidence="7">
    <location>
        <begin position="122"/>
        <end position="145"/>
    </location>
</feature>
<organism evidence="9 10">
    <name type="scientific">Candidatus Afipia apatlaquensis</name>
    <dbReference type="NCBI Taxonomy" id="2712852"/>
    <lineage>
        <taxon>Bacteria</taxon>
        <taxon>Pseudomonadati</taxon>
        <taxon>Pseudomonadota</taxon>
        <taxon>Alphaproteobacteria</taxon>
        <taxon>Hyphomicrobiales</taxon>
        <taxon>Nitrobacteraceae</taxon>
        <taxon>Afipia</taxon>
    </lineage>
</organism>
<keyword evidence="6 7" id="KW-0472">Membrane</keyword>
<dbReference type="GO" id="GO:0055085">
    <property type="term" value="P:transmembrane transport"/>
    <property type="evidence" value="ECO:0007669"/>
    <property type="project" value="InterPro"/>
</dbReference>
<evidence type="ECO:0000313" key="10">
    <source>
        <dbReference type="Proteomes" id="UP000480266"/>
    </source>
</evidence>
<feature type="transmembrane region" description="Helical" evidence="7">
    <location>
        <begin position="295"/>
        <end position="317"/>
    </location>
</feature>
<dbReference type="InterPro" id="IPR000515">
    <property type="entry name" value="MetI-like"/>
</dbReference>
<feature type="domain" description="ABC transmembrane type-1" evidence="8">
    <location>
        <begin position="122"/>
        <end position="313"/>
    </location>
</feature>
<dbReference type="EMBL" id="JAAMRR010000026">
    <property type="protein sequence ID" value="NGX93765.1"/>
    <property type="molecule type" value="Genomic_DNA"/>
</dbReference>
<feature type="transmembrane region" description="Helical" evidence="7">
    <location>
        <begin position="157"/>
        <end position="178"/>
    </location>
</feature>
<keyword evidence="3" id="KW-1003">Cell membrane</keyword>
<accession>A0A7C9RC66</accession>
<reference evidence="9" key="1">
    <citation type="submission" date="2020-02" db="EMBL/GenBank/DDBJ databases">
        <title>Draft genome sequence of Candidatus Afipia apatlaquensis IBT-C3, a potential strain for decolorization of textile dyes.</title>
        <authorList>
            <person name="Sanchez-Reyes A."/>
            <person name="Breton-Deval L."/>
            <person name="Mangelson H."/>
            <person name="Sanchez-Flores A."/>
        </authorList>
    </citation>
    <scope>NUCLEOTIDE SEQUENCE [LARGE SCALE GENOMIC DNA]</scope>
    <source>
        <strain evidence="9">IBT-C3</strain>
    </source>
</reference>
<dbReference type="CDD" id="cd06261">
    <property type="entry name" value="TM_PBP2"/>
    <property type="match status" value="1"/>
</dbReference>
<dbReference type="AlphaFoldDB" id="A0A7C9RC66"/>
<keyword evidence="10" id="KW-1185">Reference proteome</keyword>
<dbReference type="InterPro" id="IPR050901">
    <property type="entry name" value="BP-dep_ABC_trans_perm"/>
</dbReference>
<proteinExistence type="inferred from homology"/>
<dbReference type="PANTHER" id="PTHR32243">
    <property type="entry name" value="MALTOSE TRANSPORT SYSTEM PERMEASE-RELATED"/>
    <property type="match status" value="1"/>
</dbReference>
<evidence type="ECO:0000259" key="8">
    <source>
        <dbReference type="PROSITE" id="PS50928"/>
    </source>
</evidence>